<keyword evidence="5 7" id="KW-1133">Transmembrane helix</keyword>
<evidence type="ECO:0000256" key="2">
    <source>
        <dbReference type="ARBA" id="ARBA00007543"/>
    </source>
</evidence>
<feature type="transmembrane region" description="Helical" evidence="7">
    <location>
        <begin position="61"/>
        <end position="82"/>
    </location>
</feature>
<dbReference type="PANTHER" id="PTHR43141">
    <property type="entry name" value="CYTOCHROME BD2 SUBUNIT II"/>
    <property type="match status" value="1"/>
</dbReference>
<sequence length="338" mass="37078">MELQGIDLSVVWAVIIAFGVMMYVVMDGFVLGMGILSPLVRSEQERDVMMRTVAPVWDGNETWLVLCGAALYGAFPLAYSIILQALYLPLILMLCGLIFRGVAFEFRFIASPQKRHLWGAAFVAGSLLATFCQGLVIGTYVAGIHVCNGEFAGGPLDWLAPFPIFCGFGLIVAYALLGSTWLVIKSEGALEGLARQFCPPLAALLVAIVVVICIATPMLHPEIANRWFDHSHQVIFALLVLVALGALTGLMRGLRRRHTYAPFFCTLLLMLVGFVSLASTLWPAIVPPHVTLWDAASPPQSQRFILVGTLFILPLILLYTGWGYYVFRGKVSHEGYEQ</sequence>
<dbReference type="RefSeq" id="WP_078742658.1">
    <property type="nucleotide sequence ID" value="NZ_MSDF01000052.1"/>
</dbReference>
<dbReference type="GO" id="GO:0005886">
    <property type="term" value="C:plasma membrane"/>
    <property type="evidence" value="ECO:0007669"/>
    <property type="project" value="UniProtKB-SubCell"/>
</dbReference>
<feature type="transmembrane region" description="Helical" evidence="7">
    <location>
        <begin position="263"/>
        <end position="285"/>
    </location>
</feature>
<dbReference type="AlphaFoldDB" id="A0A1T2Y2D3"/>
<gene>
    <name evidence="8" type="ORF">BFW87_26465</name>
</gene>
<feature type="transmembrane region" description="Helical" evidence="7">
    <location>
        <begin position="88"/>
        <end position="110"/>
    </location>
</feature>
<dbReference type="OrthoDB" id="9776710at2"/>
<dbReference type="Pfam" id="PF02322">
    <property type="entry name" value="Cyt_bd_oxida_II"/>
    <property type="match status" value="1"/>
</dbReference>
<keyword evidence="6 7" id="KW-0472">Membrane</keyword>
<feature type="transmembrane region" description="Helical" evidence="7">
    <location>
        <begin position="231"/>
        <end position="251"/>
    </location>
</feature>
<dbReference type="GO" id="GO:0009055">
    <property type="term" value="F:electron transfer activity"/>
    <property type="evidence" value="ECO:0007669"/>
    <property type="project" value="TreeGrafter"/>
</dbReference>
<dbReference type="PANTHER" id="PTHR43141:SF4">
    <property type="entry name" value="CYTOCHROME BD2 SUBUNIT II"/>
    <property type="match status" value="1"/>
</dbReference>
<organism evidence="8 9">
    <name type="scientific">Pseudomonas fluorescens</name>
    <dbReference type="NCBI Taxonomy" id="294"/>
    <lineage>
        <taxon>Bacteria</taxon>
        <taxon>Pseudomonadati</taxon>
        <taxon>Pseudomonadota</taxon>
        <taxon>Gammaproteobacteria</taxon>
        <taxon>Pseudomonadales</taxon>
        <taxon>Pseudomonadaceae</taxon>
        <taxon>Pseudomonas</taxon>
    </lineage>
</organism>
<dbReference type="InterPro" id="IPR003317">
    <property type="entry name" value="Cyt-d_oxidase_su2"/>
</dbReference>
<accession>A0A1T2Y2D3</accession>
<comment type="caution">
    <text evidence="8">The sequence shown here is derived from an EMBL/GenBank/DDBJ whole genome shotgun (WGS) entry which is preliminary data.</text>
</comment>
<comment type="similarity">
    <text evidence="2">Belongs to the cytochrome ubiquinol oxidase subunit 2 family.</text>
</comment>
<dbReference type="Proteomes" id="UP000190965">
    <property type="component" value="Unassembled WGS sequence"/>
</dbReference>
<dbReference type="NCBIfam" id="TIGR00203">
    <property type="entry name" value="cydB"/>
    <property type="match status" value="1"/>
</dbReference>
<evidence type="ECO:0000256" key="6">
    <source>
        <dbReference type="ARBA" id="ARBA00023136"/>
    </source>
</evidence>
<evidence type="ECO:0000256" key="7">
    <source>
        <dbReference type="SAM" id="Phobius"/>
    </source>
</evidence>
<evidence type="ECO:0000256" key="3">
    <source>
        <dbReference type="ARBA" id="ARBA00022475"/>
    </source>
</evidence>
<evidence type="ECO:0000256" key="5">
    <source>
        <dbReference type="ARBA" id="ARBA00022989"/>
    </source>
</evidence>
<keyword evidence="3" id="KW-1003">Cell membrane</keyword>
<reference evidence="8 9" key="1">
    <citation type="submission" date="2016-12" db="EMBL/GenBank/DDBJ databases">
        <title>Draft genome sequences of seven strains of Pseudomonas fluorescens that produce 4-formylaminooxyvinylglycine.</title>
        <authorList>
            <person name="Okrent R.A."/>
            <person name="Manning V.A."/>
            <person name="Trippe K.M."/>
        </authorList>
    </citation>
    <scope>NUCLEOTIDE SEQUENCE [LARGE SCALE GENOMIC DNA]</scope>
    <source>
        <strain evidence="8 9">P5A</strain>
    </source>
</reference>
<evidence type="ECO:0000256" key="1">
    <source>
        <dbReference type="ARBA" id="ARBA00004651"/>
    </source>
</evidence>
<dbReference type="GO" id="GO:0070069">
    <property type="term" value="C:cytochrome complex"/>
    <property type="evidence" value="ECO:0007669"/>
    <property type="project" value="TreeGrafter"/>
</dbReference>
<name>A0A1T2Y2D3_PSEFL</name>
<dbReference type="GO" id="GO:0019646">
    <property type="term" value="P:aerobic electron transport chain"/>
    <property type="evidence" value="ECO:0007669"/>
    <property type="project" value="TreeGrafter"/>
</dbReference>
<feature type="transmembrane region" description="Helical" evidence="7">
    <location>
        <begin position="117"/>
        <end position="142"/>
    </location>
</feature>
<evidence type="ECO:0000256" key="4">
    <source>
        <dbReference type="ARBA" id="ARBA00022692"/>
    </source>
</evidence>
<dbReference type="EMBL" id="MSDF01000052">
    <property type="protein sequence ID" value="OPA86287.1"/>
    <property type="molecule type" value="Genomic_DNA"/>
</dbReference>
<feature type="transmembrane region" description="Helical" evidence="7">
    <location>
        <begin position="12"/>
        <end position="40"/>
    </location>
</feature>
<keyword evidence="4 7" id="KW-0812">Transmembrane</keyword>
<proteinExistence type="inferred from homology"/>
<comment type="subcellular location">
    <subcellularLocation>
        <location evidence="1">Cell membrane</location>
        <topology evidence="1">Multi-pass membrane protein</topology>
    </subcellularLocation>
</comment>
<evidence type="ECO:0000313" key="8">
    <source>
        <dbReference type="EMBL" id="OPA86287.1"/>
    </source>
</evidence>
<feature type="transmembrane region" description="Helical" evidence="7">
    <location>
        <begin position="196"/>
        <end position="219"/>
    </location>
</feature>
<evidence type="ECO:0000313" key="9">
    <source>
        <dbReference type="Proteomes" id="UP000190965"/>
    </source>
</evidence>
<dbReference type="GO" id="GO:0016682">
    <property type="term" value="F:oxidoreductase activity, acting on diphenols and related substances as donors, oxygen as acceptor"/>
    <property type="evidence" value="ECO:0007669"/>
    <property type="project" value="TreeGrafter"/>
</dbReference>
<protein>
    <submittedName>
        <fullName evidence="8">Cytochrome d ubiquinol oxidase subunit II</fullName>
    </submittedName>
</protein>
<feature type="transmembrane region" description="Helical" evidence="7">
    <location>
        <begin position="162"/>
        <end position="184"/>
    </location>
</feature>
<feature type="transmembrane region" description="Helical" evidence="7">
    <location>
        <begin position="305"/>
        <end position="327"/>
    </location>
</feature>